<dbReference type="Pfam" id="PF13561">
    <property type="entry name" value="adh_short_C2"/>
    <property type="match status" value="1"/>
</dbReference>
<accession>A0A9N7PHN2</accession>
<dbReference type="OrthoDB" id="9803333at2"/>
<dbReference type="InterPro" id="IPR036291">
    <property type="entry name" value="NAD(P)-bd_dom_sf"/>
</dbReference>
<dbReference type="GO" id="GO:0016614">
    <property type="term" value="F:oxidoreductase activity, acting on CH-OH group of donors"/>
    <property type="evidence" value="ECO:0007669"/>
    <property type="project" value="UniProtKB-ARBA"/>
</dbReference>
<dbReference type="CDD" id="cd05355">
    <property type="entry name" value="SDR_c1"/>
    <property type="match status" value="1"/>
</dbReference>
<dbReference type="InterPro" id="IPR020904">
    <property type="entry name" value="Sc_DH/Rdtase_CS"/>
</dbReference>
<gene>
    <name evidence="3" type="ORF">CP523_00045</name>
    <name evidence="4" type="ORF">NH397_08330</name>
</gene>
<evidence type="ECO:0000313" key="4">
    <source>
        <dbReference type="EMBL" id="USS02405.1"/>
    </source>
</evidence>
<keyword evidence="6" id="KW-1185">Reference proteome</keyword>
<dbReference type="Proteomes" id="UP000280586">
    <property type="component" value="Chromosome"/>
</dbReference>
<evidence type="ECO:0000313" key="5">
    <source>
        <dbReference type="Proteomes" id="UP000280586"/>
    </source>
</evidence>
<dbReference type="NCBIfam" id="NF005214">
    <property type="entry name" value="PRK06701.1"/>
    <property type="match status" value="1"/>
</dbReference>
<evidence type="ECO:0000313" key="6">
    <source>
        <dbReference type="Proteomes" id="UP001055437"/>
    </source>
</evidence>
<dbReference type="AlphaFoldDB" id="A0A9N7PHN2"/>
<dbReference type="EMBL" id="CP023671">
    <property type="protein sequence ID" value="AYE32951.1"/>
    <property type="molecule type" value="Genomic_DNA"/>
</dbReference>
<name>A0A9N7PHN2_CLOSE</name>
<reference evidence="3 5" key="1">
    <citation type="submission" date="2017-09" db="EMBL/GenBank/DDBJ databases">
        <authorList>
            <person name="Thomas P."/>
            <person name="Seyboldt C."/>
        </authorList>
    </citation>
    <scope>NUCLEOTIDE SEQUENCE [LARGE SCALE GENOMIC DNA]</scope>
    <source>
        <strain evidence="3 5">DSM 7534</strain>
    </source>
</reference>
<dbReference type="Proteomes" id="UP001055437">
    <property type="component" value="Chromosome"/>
</dbReference>
<organism evidence="3 5">
    <name type="scientific">Clostridium septicum</name>
    <dbReference type="NCBI Taxonomy" id="1504"/>
    <lineage>
        <taxon>Bacteria</taxon>
        <taxon>Bacillati</taxon>
        <taxon>Bacillota</taxon>
        <taxon>Clostridia</taxon>
        <taxon>Eubacteriales</taxon>
        <taxon>Clostridiaceae</taxon>
        <taxon>Clostridium</taxon>
    </lineage>
</organism>
<dbReference type="PANTHER" id="PTHR48107:SF16">
    <property type="entry name" value="NADPH-DEPENDENT ALDEHYDE REDUCTASE 1, CHLOROPLASTIC"/>
    <property type="match status" value="1"/>
</dbReference>
<comment type="similarity">
    <text evidence="1">Belongs to the short-chain dehydrogenases/reductases (SDR) family.</text>
</comment>
<dbReference type="Gene3D" id="3.40.50.720">
    <property type="entry name" value="NAD(P)-binding Rossmann-like Domain"/>
    <property type="match status" value="1"/>
</dbReference>
<sequence>MSFEKILKIKIPGQHQDKQPGEESLMNPAPIYTLLNYTYPSGRLKDKVAIITGGDSGIGKAVALAYAKEGAKVAIVYLNEHDDAKKTKSLIEENGGKCILISGDIGEESFCKKVVDEVIQNFKTINILVNNSGEQHTANSIEDITAKQLERTFKTNFFGAFYLSKAVIPHLKQGDSIINTTSVTAYQGNETLIDYSSSKGALTSFTRSLAKNLATNGIRVNAVAPGPIWTPLIPSSFDNNRVSTFGENTAMKRAGQPVELAESYVFLASNGSSYITGETIHVNGGDMVNS</sequence>
<evidence type="ECO:0000256" key="2">
    <source>
        <dbReference type="ARBA" id="ARBA00023002"/>
    </source>
</evidence>
<dbReference type="GO" id="GO:0008206">
    <property type="term" value="P:bile acid metabolic process"/>
    <property type="evidence" value="ECO:0007669"/>
    <property type="project" value="UniProtKB-ARBA"/>
</dbReference>
<dbReference type="SUPFAM" id="SSF51735">
    <property type="entry name" value="NAD(P)-binding Rossmann-fold domains"/>
    <property type="match status" value="1"/>
</dbReference>
<dbReference type="InterPro" id="IPR002347">
    <property type="entry name" value="SDR_fam"/>
</dbReference>
<evidence type="ECO:0000256" key="1">
    <source>
        <dbReference type="ARBA" id="ARBA00006484"/>
    </source>
</evidence>
<keyword evidence="2" id="KW-0560">Oxidoreductase</keyword>
<evidence type="ECO:0000313" key="3">
    <source>
        <dbReference type="EMBL" id="AYE32951.1"/>
    </source>
</evidence>
<dbReference type="FunFam" id="3.40.50.720:FF:000084">
    <property type="entry name" value="Short-chain dehydrogenase reductase"/>
    <property type="match status" value="1"/>
</dbReference>
<dbReference type="GeneID" id="303559063"/>
<protein>
    <submittedName>
        <fullName evidence="3">NAD(P)-dependent oxidoreductase</fullName>
    </submittedName>
    <submittedName>
        <fullName evidence="4">SDR family oxidoreductase</fullName>
    </submittedName>
</protein>
<dbReference type="PANTHER" id="PTHR48107">
    <property type="entry name" value="NADPH-DEPENDENT ALDEHYDE REDUCTASE-LIKE PROTEIN, CHLOROPLASTIC-RELATED"/>
    <property type="match status" value="1"/>
</dbReference>
<dbReference type="KEGG" id="csep:CP523_00045"/>
<proteinExistence type="inferred from homology"/>
<reference evidence="4" key="2">
    <citation type="submission" date="2022-06" db="EMBL/GenBank/DDBJ databases">
        <authorList>
            <person name="Holder M.E."/>
            <person name="Ajami N.J."/>
            <person name="Petrosino J.F."/>
        </authorList>
    </citation>
    <scope>NUCLEOTIDE SEQUENCE</scope>
    <source>
        <strain evidence="4">RMA 8861</strain>
    </source>
</reference>
<dbReference type="PRINTS" id="PR00081">
    <property type="entry name" value="GDHRDH"/>
</dbReference>
<dbReference type="EMBL" id="CP099799">
    <property type="protein sequence ID" value="USS02405.1"/>
    <property type="molecule type" value="Genomic_DNA"/>
</dbReference>
<dbReference type="PROSITE" id="PS00061">
    <property type="entry name" value="ADH_SHORT"/>
    <property type="match status" value="1"/>
</dbReference>
<dbReference type="PRINTS" id="PR00080">
    <property type="entry name" value="SDRFAMILY"/>
</dbReference>
<dbReference type="RefSeq" id="WP_066678958.1">
    <property type="nucleotide sequence ID" value="NZ_CABMIZ010000057.1"/>
</dbReference>